<dbReference type="PANTHER" id="PTHR13213">
    <property type="entry name" value="MYB-BINDING PROTEIN 1A FAMILY MEMBER"/>
    <property type="match status" value="1"/>
</dbReference>
<organism evidence="4 5">
    <name type="scientific">Clathrus columnatus</name>
    <dbReference type="NCBI Taxonomy" id="1419009"/>
    <lineage>
        <taxon>Eukaryota</taxon>
        <taxon>Fungi</taxon>
        <taxon>Dikarya</taxon>
        <taxon>Basidiomycota</taxon>
        <taxon>Agaricomycotina</taxon>
        <taxon>Agaricomycetes</taxon>
        <taxon>Phallomycetidae</taxon>
        <taxon>Phallales</taxon>
        <taxon>Clathraceae</taxon>
        <taxon>Clathrus</taxon>
    </lineage>
</organism>
<dbReference type="GO" id="GO:0000182">
    <property type="term" value="F:rDNA binding"/>
    <property type="evidence" value="ECO:0007669"/>
    <property type="project" value="TreeGrafter"/>
</dbReference>
<evidence type="ECO:0000313" key="4">
    <source>
        <dbReference type="EMBL" id="GJJ11974.1"/>
    </source>
</evidence>
<sequence length="1180" mass="133069">MSTTLPLFWDISSNTKSNRIEASVKLIKALENFQNVFSPPLAPSESSSDEDGERQGDEEDDDDRLQFPKVNLEKLNASDVTYSIRRLIRGLASPRESSRLGFAVALTELLARLNSVTASQILSLIMQHSHIHGAMKGQEERDMLFARLFGVTALAQSGLLFRSSPLANSSTPQCTLNEFINALEILLALSKKKSFLKEPSFWTIVLSLRILDSSAVEWKDTAFSHVIEKIFIEDKTWSPEKVAVLLILQNLNIKADWKTLLSPTFKNEDILSLYNLANLAKILKEVDIDIEDGVPASQPKSQTNWKPQLHFVWDVIFDIYFPPENVLSNIKHKASFPEFFKVVVDDSLLSATSSDGRKLWGFELFRLSLSKVSASDLPRLFTANFMRSWVNHLSKPDRYLHKAAKLVASSLPPVITSNPTAGFPIILQLLQTYNQFDRLTGTKTLESLLTAMDINGVEQYVQHLIELAQNPNTRNGDGDEDPTSIRTWVCHQFHILIRNGSIPQNDTWITDILHFLLLHGLYIIREKDEKSAYRSLHHLPVPAFSDEARRTCRSRLLTCLAELTSRTNVIKTHEKSIRCTGCALDGQPWVTKVLQQFIALEKDSKHVSRLNSGKSDLKLKDKSTKALASLAAVSSDKKNIKDGYELILSATLLHHFLGEDADNTEDIEVCVTNIERLLPKKSSPKKKKQEQTSDDPEPTPITALVDTLIGYLDKSTLYLRTIANQTFSLLTSLVDRESIDLILTQLERRDPTEEEEMEVDELPEESESDSQSENDDDDDSDSEDDPELRKKIQEAFGVNGVDVDADGIGGDSDSESNEEAMDDDQMFQLDEQLAEIFRSRSKTKGDVGAQREATHFKNRVLDLVDVYLRKEPTSEHTPVFILPLIRVLLGTGVDEKQLTDKVISVLRSRYGKTKDIPTSTGLSIVENTLQELHTIAKKASTTNVKDIIPVCNLYLVRVCFSLSNQNQDKSFVHRIYLESLKDFATRKTSPLQPNFFQEVFRRYPSIVWTIRKELLDLTQNAVNGYRIAQILNFLLLMFNQFSTLDADRDALIEFIGEFKSVSLNIISKACDTDSLNASQMKDVLKLIINVARQTKRIVDDETVLISAWDVAAFESLNEKLQNSKFKSSVAVTNTLRQISSLFNTQVSGSAENSKKRKAEESKESDQKITHKKKAKKLPDV</sequence>
<dbReference type="AlphaFoldDB" id="A0AAV5AFK7"/>
<keyword evidence="2" id="KW-0539">Nucleus</keyword>
<dbReference type="GO" id="GO:0005730">
    <property type="term" value="C:nucleolus"/>
    <property type="evidence" value="ECO:0007669"/>
    <property type="project" value="InterPro"/>
</dbReference>
<feature type="compositionally biased region" description="Acidic residues" evidence="3">
    <location>
        <begin position="47"/>
        <end position="63"/>
    </location>
</feature>
<dbReference type="InterPro" id="IPR007015">
    <property type="entry name" value="DNA_pol_V/MYBBP1A"/>
</dbReference>
<dbReference type="PANTHER" id="PTHR13213:SF2">
    <property type="entry name" value="MYB-BINDING PROTEIN 1A"/>
    <property type="match status" value="1"/>
</dbReference>
<comment type="caution">
    <text evidence="4">The sequence shown here is derived from an EMBL/GenBank/DDBJ whole genome shotgun (WGS) entry which is preliminary data.</text>
</comment>
<feature type="region of interest" description="Disordered" evidence="3">
    <location>
        <begin position="746"/>
        <end position="787"/>
    </location>
</feature>
<feature type="region of interest" description="Disordered" evidence="3">
    <location>
        <begin position="37"/>
        <end position="67"/>
    </location>
</feature>
<keyword evidence="5" id="KW-1185">Reference proteome</keyword>
<evidence type="ECO:0000313" key="5">
    <source>
        <dbReference type="Proteomes" id="UP001050691"/>
    </source>
</evidence>
<evidence type="ECO:0008006" key="6">
    <source>
        <dbReference type="Google" id="ProtNLM"/>
    </source>
</evidence>
<dbReference type="Pfam" id="PF04931">
    <property type="entry name" value="DNA_pol_phi"/>
    <property type="match status" value="1"/>
</dbReference>
<comment type="subcellular location">
    <subcellularLocation>
        <location evidence="1">Nucleus</location>
    </subcellularLocation>
</comment>
<feature type="compositionally biased region" description="Basic and acidic residues" evidence="3">
    <location>
        <begin position="1157"/>
        <end position="1168"/>
    </location>
</feature>
<evidence type="ECO:0000256" key="1">
    <source>
        <dbReference type="ARBA" id="ARBA00004123"/>
    </source>
</evidence>
<accession>A0AAV5AFK7</accession>
<feature type="compositionally biased region" description="Basic residues" evidence="3">
    <location>
        <begin position="1169"/>
        <end position="1180"/>
    </location>
</feature>
<feature type="compositionally biased region" description="Acidic residues" evidence="3">
    <location>
        <begin position="812"/>
        <end position="821"/>
    </location>
</feature>
<proteinExistence type="predicted"/>
<evidence type="ECO:0000256" key="2">
    <source>
        <dbReference type="ARBA" id="ARBA00023242"/>
    </source>
</evidence>
<feature type="region of interest" description="Disordered" evidence="3">
    <location>
        <begin position="801"/>
        <end position="821"/>
    </location>
</feature>
<feature type="region of interest" description="Disordered" evidence="3">
    <location>
        <begin position="1146"/>
        <end position="1180"/>
    </location>
</feature>
<dbReference type="GO" id="GO:0006355">
    <property type="term" value="P:regulation of DNA-templated transcription"/>
    <property type="evidence" value="ECO:0007669"/>
    <property type="project" value="InterPro"/>
</dbReference>
<feature type="region of interest" description="Disordered" evidence="3">
    <location>
        <begin position="681"/>
        <end position="701"/>
    </location>
</feature>
<dbReference type="EMBL" id="BPWL01000007">
    <property type="protein sequence ID" value="GJJ11974.1"/>
    <property type="molecule type" value="Genomic_DNA"/>
</dbReference>
<reference evidence="4" key="1">
    <citation type="submission" date="2021-10" db="EMBL/GenBank/DDBJ databases">
        <title>De novo Genome Assembly of Clathrus columnatus (Basidiomycota, Fungi) Using Illumina and Nanopore Sequence Data.</title>
        <authorList>
            <person name="Ogiso-Tanaka E."/>
            <person name="Itagaki H."/>
            <person name="Hosoya T."/>
            <person name="Hosaka K."/>
        </authorList>
    </citation>
    <scope>NUCLEOTIDE SEQUENCE</scope>
    <source>
        <strain evidence="4">MO-923</strain>
    </source>
</reference>
<name>A0AAV5AFK7_9AGAM</name>
<feature type="compositionally biased region" description="Acidic residues" evidence="3">
    <location>
        <begin position="752"/>
        <end position="786"/>
    </location>
</feature>
<dbReference type="Proteomes" id="UP001050691">
    <property type="component" value="Unassembled WGS sequence"/>
</dbReference>
<protein>
    <recommendedName>
        <fullName evidence="6">DNA polymerase V</fullName>
    </recommendedName>
</protein>
<evidence type="ECO:0000256" key="3">
    <source>
        <dbReference type="SAM" id="MobiDB-lite"/>
    </source>
</evidence>
<gene>
    <name evidence="4" type="ORF">Clacol_006212</name>
</gene>